<reference evidence="5 6" key="1">
    <citation type="submission" date="2016-09" db="EMBL/GenBank/DDBJ databases">
        <title>Rhizobium sp. nov., a novel species isolated from the rice rhizosphere.</title>
        <authorList>
            <person name="Zhao J."/>
            <person name="Zhang X."/>
        </authorList>
    </citation>
    <scope>NUCLEOTIDE SEQUENCE [LARGE SCALE GENOMIC DNA]</scope>
    <source>
        <strain evidence="5 6">1.7048</strain>
    </source>
</reference>
<dbReference type="GO" id="GO:0003677">
    <property type="term" value="F:DNA binding"/>
    <property type="evidence" value="ECO:0007669"/>
    <property type="project" value="UniProtKB-KW"/>
</dbReference>
<dbReference type="GO" id="GO:0007059">
    <property type="term" value="P:chromosome segregation"/>
    <property type="evidence" value="ECO:0007669"/>
    <property type="project" value="TreeGrafter"/>
</dbReference>
<comment type="similarity">
    <text evidence="1">Belongs to the ParB family.</text>
</comment>
<dbReference type="GO" id="GO:0005694">
    <property type="term" value="C:chromosome"/>
    <property type="evidence" value="ECO:0007669"/>
    <property type="project" value="TreeGrafter"/>
</dbReference>
<sequence>MATAVQKITLASARDIPFNKLVLSQANVRRVKAGVSIEDLAASIARRGLIQSLHVRAVLDSGGQETGMFEVPAGGRRYRALELLVKGKRLNKTAPVPCVVSDAASGILIEEISLAENEERAPLHPLDQYRAFQAMRDKGMTEEAIAAAFFVGVNVVKQRLRLASVAPSLLDVYAEDGMTLEMLMAFTVNPDHQRQEQVWEAIRASWQKEPWQIRRMLTEKAVRASDKRAQFVGVTAYEDAGGVVLRDLFQSDDGGWLQDVGLLDRLVSEKLKSVADEIAGEGWKWVEAAVSFPYGVEHGLRELVGHQAALSDEEQATVDALNAELERLEADYAEADELPDEVDERLGEIETALAVFDERPVQYDPAEIARAGVFVSIGADGSLVVNRGYVRPEDEAPVPPELEDDAVATVADSEEREREAFAAPAGQRAVVTIGGKSVAQAEPEEEDGIRPLPDRLLTELTAHRTLALRDALANHPHVAMTALLYKLVNDIFRHVSATGALEASVREVHLLAQADDLKDSVSARSVEERHEAWKADLPEDDDALWDWLAALDETSRMALLAHCVSYGVNALYQKPNPYSGHGVSEHGLKVRLAQADRLARATGLDMVATGWRPTVGNYLGAVTKARILEAVREGAGERAAQLIDHLKKGDMAREAERLLADSGWLPEPLRGSGPIDDEVQADAADLETEADILPAFLAGDDEQGVTGDSNAEDADDLAHALAAE</sequence>
<dbReference type="InterPro" id="IPR003115">
    <property type="entry name" value="ParB_N"/>
</dbReference>
<dbReference type="Pfam" id="PF02195">
    <property type="entry name" value="ParB_N"/>
    <property type="match status" value="1"/>
</dbReference>
<keyword evidence="5" id="KW-0238">DNA-binding</keyword>
<feature type="domain" description="ParB-like N-terminal" evidence="4">
    <location>
        <begin position="14"/>
        <end position="118"/>
    </location>
</feature>
<feature type="coiled-coil region" evidence="2">
    <location>
        <begin position="311"/>
        <end position="338"/>
    </location>
</feature>
<feature type="region of interest" description="Disordered" evidence="3">
    <location>
        <begin position="692"/>
        <end position="724"/>
    </location>
</feature>
<evidence type="ECO:0000256" key="3">
    <source>
        <dbReference type="SAM" id="MobiDB-lite"/>
    </source>
</evidence>
<evidence type="ECO:0000313" key="6">
    <source>
        <dbReference type="Proteomes" id="UP000186364"/>
    </source>
</evidence>
<dbReference type="Proteomes" id="UP000186364">
    <property type="component" value="Unassembled WGS sequence"/>
</dbReference>
<protein>
    <submittedName>
        <fullName evidence="5">DNA-binding protein</fullName>
    </submittedName>
</protein>
<dbReference type="FunFam" id="3.90.1530.30:FF:000002">
    <property type="entry name" value="Chromosome partitioning protein ParB"/>
    <property type="match status" value="1"/>
</dbReference>
<dbReference type="OrthoDB" id="9813122at2"/>
<proteinExistence type="inferred from homology"/>
<comment type="caution">
    <text evidence="5">The sequence shown here is derived from an EMBL/GenBank/DDBJ whole genome shotgun (WGS) entry which is preliminary data.</text>
</comment>
<dbReference type="Gene3D" id="1.10.10.2830">
    <property type="match status" value="1"/>
</dbReference>
<organism evidence="5 6">
    <name type="scientific">Xaviernesmea oryzae</name>
    <dbReference type="NCBI Taxonomy" id="464029"/>
    <lineage>
        <taxon>Bacteria</taxon>
        <taxon>Pseudomonadati</taxon>
        <taxon>Pseudomonadota</taxon>
        <taxon>Alphaproteobacteria</taxon>
        <taxon>Hyphomicrobiales</taxon>
        <taxon>Rhizobiaceae</taxon>
        <taxon>Rhizobium/Agrobacterium group</taxon>
        <taxon>Xaviernesmea</taxon>
    </lineage>
</organism>
<evidence type="ECO:0000256" key="1">
    <source>
        <dbReference type="ARBA" id="ARBA00006295"/>
    </source>
</evidence>
<dbReference type="Gene3D" id="3.90.1530.30">
    <property type="match status" value="1"/>
</dbReference>
<dbReference type="PANTHER" id="PTHR33375">
    <property type="entry name" value="CHROMOSOME-PARTITIONING PROTEIN PARB-RELATED"/>
    <property type="match status" value="1"/>
</dbReference>
<dbReference type="RefSeq" id="WP_075628775.1">
    <property type="nucleotide sequence ID" value="NZ_FOAM01000017.1"/>
</dbReference>
<evidence type="ECO:0000313" key="5">
    <source>
        <dbReference type="EMBL" id="OLP58940.1"/>
    </source>
</evidence>
<keyword evidence="6" id="KW-1185">Reference proteome</keyword>
<dbReference type="EMBL" id="MKIP01000054">
    <property type="protein sequence ID" value="OLP58940.1"/>
    <property type="molecule type" value="Genomic_DNA"/>
</dbReference>
<keyword evidence="2" id="KW-0175">Coiled coil</keyword>
<dbReference type="SUPFAM" id="SSF110849">
    <property type="entry name" value="ParB/Sulfiredoxin"/>
    <property type="match status" value="1"/>
</dbReference>
<accession>A0A1Q9AU53</accession>
<evidence type="ECO:0000256" key="2">
    <source>
        <dbReference type="SAM" id="Coils"/>
    </source>
</evidence>
<dbReference type="InterPro" id="IPR036086">
    <property type="entry name" value="ParB/Sulfiredoxin_sf"/>
</dbReference>
<dbReference type="FunFam" id="1.10.10.2830:FF:000001">
    <property type="entry name" value="Chromosome partitioning protein ParB"/>
    <property type="match status" value="1"/>
</dbReference>
<dbReference type="InterPro" id="IPR050336">
    <property type="entry name" value="Chromosome_partition/occlusion"/>
</dbReference>
<dbReference type="SMART" id="SM00470">
    <property type="entry name" value="ParB"/>
    <property type="match status" value="1"/>
</dbReference>
<evidence type="ECO:0000259" key="4">
    <source>
        <dbReference type="SMART" id="SM00470"/>
    </source>
</evidence>
<gene>
    <name evidence="5" type="ORF">BJF93_23255</name>
</gene>
<dbReference type="SUPFAM" id="SSF109709">
    <property type="entry name" value="KorB DNA-binding domain-like"/>
    <property type="match status" value="1"/>
</dbReference>
<dbReference type="AlphaFoldDB" id="A0A1Q9AU53"/>
<dbReference type="PANTHER" id="PTHR33375:SF7">
    <property type="entry name" value="CHROMOSOME 2-PARTITIONING PROTEIN PARB-RELATED"/>
    <property type="match status" value="1"/>
</dbReference>
<name>A0A1Q9AU53_9HYPH</name>
<dbReference type="CDD" id="cd16406">
    <property type="entry name" value="ParB_N_like"/>
    <property type="match status" value="1"/>
</dbReference>